<gene>
    <name evidence="2" type="ORF">D9758_008004</name>
</gene>
<dbReference type="PANTHER" id="PTHR14303:SF0">
    <property type="entry name" value="DNA POLYMERASE DELTA SUBUNIT 4"/>
    <property type="match status" value="1"/>
</dbReference>
<dbReference type="Proteomes" id="UP000559256">
    <property type="component" value="Unassembled WGS sequence"/>
</dbReference>
<proteinExistence type="predicted"/>
<feature type="region of interest" description="Disordered" evidence="1">
    <location>
        <begin position="1"/>
        <end position="88"/>
    </location>
</feature>
<dbReference type="PANTHER" id="PTHR14303">
    <property type="entry name" value="DNA POLYMERASE DELTA SUBUNIT 4"/>
    <property type="match status" value="1"/>
</dbReference>
<dbReference type="InterPro" id="IPR007218">
    <property type="entry name" value="DNA_pol_delta_4"/>
</dbReference>
<dbReference type="OrthoDB" id="337486at2759"/>
<dbReference type="GO" id="GO:0006261">
    <property type="term" value="P:DNA-templated DNA replication"/>
    <property type="evidence" value="ECO:0007669"/>
    <property type="project" value="TreeGrafter"/>
</dbReference>
<feature type="compositionally biased region" description="Basic residues" evidence="1">
    <location>
        <begin position="1"/>
        <end position="10"/>
    </location>
</feature>
<evidence type="ECO:0008006" key="4">
    <source>
        <dbReference type="Google" id="ProtNLM"/>
    </source>
</evidence>
<name>A0A8H5FVJ1_9AGAR</name>
<protein>
    <recommendedName>
        <fullName evidence="4">DNA polymerase delta subunit 4</fullName>
    </recommendedName>
</protein>
<comment type="caution">
    <text evidence="2">The sequence shown here is derived from an EMBL/GenBank/DDBJ whole genome shotgun (WGS) entry which is preliminary data.</text>
</comment>
<evidence type="ECO:0000256" key="1">
    <source>
        <dbReference type="SAM" id="MobiDB-lite"/>
    </source>
</evidence>
<dbReference type="GO" id="GO:0043625">
    <property type="term" value="C:delta DNA polymerase complex"/>
    <property type="evidence" value="ECO:0007669"/>
    <property type="project" value="TreeGrafter"/>
</dbReference>
<evidence type="ECO:0000313" key="3">
    <source>
        <dbReference type="Proteomes" id="UP000559256"/>
    </source>
</evidence>
<evidence type="ECO:0000313" key="2">
    <source>
        <dbReference type="EMBL" id="KAF5351340.1"/>
    </source>
</evidence>
<organism evidence="2 3">
    <name type="scientific">Tetrapyrgos nigripes</name>
    <dbReference type="NCBI Taxonomy" id="182062"/>
    <lineage>
        <taxon>Eukaryota</taxon>
        <taxon>Fungi</taxon>
        <taxon>Dikarya</taxon>
        <taxon>Basidiomycota</taxon>
        <taxon>Agaricomycotina</taxon>
        <taxon>Agaricomycetes</taxon>
        <taxon>Agaricomycetidae</taxon>
        <taxon>Agaricales</taxon>
        <taxon>Marasmiineae</taxon>
        <taxon>Marasmiaceae</taxon>
        <taxon>Tetrapyrgos</taxon>
    </lineage>
</organism>
<keyword evidence="3" id="KW-1185">Reference proteome</keyword>
<dbReference type="AlphaFoldDB" id="A0A8H5FVJ1"/>
<reference evidence="2 3" key="1">
    <citation type="journal article" date="2020" name="ISME J.">
        <title>Uncovering the hidden diversity of litter-decomposition mechanisms in mushroom-forming fungi.</title>
        <authorList>
            <person name="Floudas D."/>
            <person name="Bentzer J."/>
            <person name="Ahren D."/>
            <person name="Johansson T."/>
            <person name="Persson P."/>
            <person name="Tunlid A."/>
        </authorList>
    </citation>
    <scope>NUCLEOTIDE SEQUENCE [LARGE SCALE GENOMIC DNA]</scope>
    <source>
        <strain evidence="2 3">CBS 291.85</strain>
    </source>
</reference>
<feature type="compositionally biased region" description="Acidic residues" evidence="1">
    <location>
        <begin position="54"/>
        <end position="66"/>
    </location>
</feature>
<dbReference type="Pfam" id="PF04081">
    <property type="entry name" value="DNA_pol_delta_4"/>
    <property type="match status" value="1"/>
</dbReference>
<feature type="compositionally biased region" description="Low complexity" evidence="1">
    <location>
        <begin position="21"/>
        <end position="35"/>
    </location>
</feature>
<dbReference type="GO" id="GO:0003887">
    <property type="term" value="F:DNA-directed DNA polymerase activity"/>
    <property type="evidence" value="ECO:0007669"/>
    <property type="project" value="TreeGrafter"/>
</dbReference>
<accession>A0A8H5FVJ1</accession>
<sequence length="200" mass="22390">MPASRNRRSTSMKQSTLPFLTSRSSSTANATSKTKPQLARATTDEIESTSSSSSDEDEIEFVESDDAEVKTPTVTQRKEPVATKKKVGQASPAVAVSLKEKPELHARDKRWNKVWNDARARNNNLQPVHGEDETKFHQILRVFDMSYEYGPCVGVSRLERWERASALGLNPPIEIRDILLTRNGIEDPTLAENVLHGFQV</sequence>
<dbReference type="EMBL" id="JAACJM010000071">
    <property type="protein sequence ID" value="KAF5351340.1"/>
    <property type="molecule type" value="Genomic_DNA"/>
</dbReference>
<dbReference type="GO" id="GO:0000731">
    <property type="term" value="P:DNA synthesis involved in DNA repair"/>
    <property type="evidence" value="ECO:0007669"/>
    <property type="project" value="InterPro"/>
</dbReference>